<feature type="transmembrane region" description="Helical" evidence="1">
    <location>
        <begin position="180"/>
        <end position="209"/>
    </location>
</feature>
<feature type="transmembrane region" description="Helical" evidence="1">
    <location>
        <begin position="102"/>
        <end position="124"/>
    </location>
</feature>
<evidence type="ECO:0000256" key="1">
    <source>
        <dbReference type="SAM" id="Phobius"/>
    </source>
</evidence>
<accession>A0A517M4K1</accession>
<dbReference type="OrthoDB" id="9800053at2"/>
<evidence type="ECO:0000313" key="2">
    <source>
        <dbReference type="EMBL" id="QDS89795.1"/>
    </source>
</evidence>
<keyword evidence="1" id="KW-0472">Membrane</keyword>
<feature type="transmembrane region" description="Helical" evidence="1">
    <location>
        <begin position="267"/>
        <end position="287"/>
    </location>
</feature>
<organism evidence="2 3">
    <name type="scientific">Rosistilla ulvae</name>
    <dbReference type="NCBI Taxonomy" id="1930277"/>
    <lineage>
        <taxon>Bacteria</taxon>
        <taxon>Pseudomonadati</taxon>
        <taxon>Planctomycetota</taxon>
        <taxon>Planctomycetia</taxon>
        <taxon>Pirellulales</taxon>
        <taxon>Pirellulaceae</taxon>
        <taxon>Rosistilla</taxon>
    </lineage>
</organism>
<evidence type="ECO:0000313" key="3">
    <source>
        <dbReference type="Proteomes" id="UP000319557"/>
    </source>
</evidence>
<keyword evidence="1" id="KW-0812">Transmembrane</keyword>
<protein>
    <recommendedName>
        <fullName evidence="4">Stage II sporulation protein M</fullName>
    </recommendedName>
</protein>
<proteinExistence type="predicted"/>
<reference evidence="2 3" key="1">
    <citation type="submission" date="2019-02" db="EMBL/GenBank/DDBJ databases">
        <title>Deep-cultivation of Planctomycetes and their phenomic and genomic characterization uncovers novel biology.</title>
        <authorList>
            <person name="Wiegand S."/>
            <person name="Jogler M."/>
            <person name="Boedeker C."/>
            <person name="Pinto D."/>
            <person name="Vollmers J."/>
            <person name="Rivas-Marin E."/>
            <person name="Kohn T."/>
            <person name="Peeters S.H."/>
            <person name="Heuer A."/>
            <person name="Rast P."/>
            <person name="Oberbeckmann S."/>
            <person name="Bunk B."/>
            <person name="Jeske O."/>
            <person name="Meyerdierks A."/>
            <person name="Storesund J.E."/>
            <person name="Kallscheuer N."/>
            <person name="Luecker S."/>
            <person name="Lage O.M."/>
            <person name="Pohl T."/>
            <person name="Merkel B.J."/>
            <person name="Hornburger P."/>
            <person name="Mueller R.-W."/>
            <person name="Bruemmer F."/>
            <person name="Labrenz M."/>
            <person name="Spormann A.M."/>
            <person name="Op den Camp H."/>
            <person name="Overmann J."/>
            <person name="Amann R."/>
            <person name="Jetten M.S.M."/>
            <person name="Mascher T."/>
            <person name="Medema M.H."/>
            <person name="Devos D.P."/>
            <person name="Kaster A.-K."/>
            <person name="Ovreas L."/>
            <person name="Rohde M."/>
            <person name="Galperin M.Y."/>
            <person name="Jogler C."/>
        </authorList>
    </citation>
    <scope>NUCLEOTIDE SEQUENCE [LARGE SCALE GENOMIC DNA]</scope>
    <source>
        <strain evidence="2 3">EC9</strain>
    </source>
</reference>
<keyword evidence="1" id="KW-1133">Transmembrane helix</keyword>
<dbReference type="PANTHER" id="PTHR35337:SF1">
    <property type="entry name" value="SLR1478 PROTEIN"/>
    <property type="match status" value="1"/>
</dbReference>
<sequence length="326" mass="35681">MNIVALLEQRRHGWEELERLCDQMQARGRTREKAAGATRFASLYRSACADLALAEAYQLPPATVEYLHRLVGRAHNQLYRSRNFSLSRSVDMFVRQAPQQIFADPCVHVCALLFFGLFWLAMLLGMSEERLPDFPAQVVGQAQLEQMETNFAEELNAGVDHYVMMASFYIRHNTGIGLKCFAYGILIIPCIFTLAYNAVALGTSFGYMARASTTGGDNFFEFVTAHGPFELTAIVLSAAAGLRLGMGLISTAGLCRADSLKVSAIRAIPVIAAAAVLFTLAAFTEGFLSPSPLPYTIKAMWAILSSGAMTFYFVVLGFPRAGIDAT</sequence>
<feature type="transmembrane region" description="Helical" evidence="1">
    <location>
        <begin position="229"/>
        <end position="255"/>
    </location>
</feature>
<dbReference type="PANTHER" id="PTHR35337">
    <property type="entry name" value="SLR1478 PROTEIN"/>
    <property type="match status" value="1"/>
</dbReference>
<dbReference type="EMBL" id="CP036261">
    <property type="protein sequence ID" value="QDS89795.1"/>
    <property type="molecule type" value="Genomic_DNA"/>
</dbReference>
<name>A0A517M4K1_9BACT</name>
<dbReference type="KEGG" id="ruv:EC9_39950"/>
<evidence type="ECO:0008006" key="4">
    <source>
        <dbReference type="Google" id="ProtNLM"/>
    </source>
</evidence>
<feature type="transmembrane region" description="Helical" evidence="1">
    <location>
        <begin position="299"/>
        <end position="318"/>
    </location>
</feature>
<dbReference type="RefSeq" id="WP_145347726.1">
    <property type="nucleotide sequence ID" value="NZ_CP036261.1"/>
</dbReference>
<dbReference type="Pfam" id="PF01944">
    <property type="entry name" value="SpoIIM"/>
    <property type="match status" value="1"/>
</dbReference>
<keyword evidence="3" id="KW-1185">Reference proteome</keyword>
<dbReference type="Proteomes" id="UP000319557">
    <property type="component" value="Chromosome"/>
</dbReference>
<gene>
    <name evidence="2" type="ORF">EC9_39950</name>
</gene>
<dbReference type="AlphaFoldDB" id="A0A517M4K1"/>
<dbReference type="InterPro" id="IPR002798">
    <property type="entry name" value="SpoIIM-like"/>
</dbReference>